<dbReference type="EMBL" id="LHQS01000002">
    <property type="protein sequence ID" value="RXE56436.1"/>
    <property type="molecule type" value="Genomic_DNA"/>
</dbReference>
<sequence length="60" mass="6354">MGAGVMEVTVVAQQRESVSPAYVQKFLSGMDYPASKQEIIDHAKKNNSAADVSSGIGQVK</sequence>
<dbReference type="OrthoDB" id="106287at2157"/>
<evidence type="ECO:0000313" key="2">
    <source>
        <dbReference type="Proteomes" id="UP000290932"/>
    </source>
</evidence>
<protein>
    <recommendedName>
        <fullName evidence="3">DUF2795 domain-containing protein</fullName>
    </recommendedName>
</protein>
<reference evidence="1 2" key="1">
    <citation type="journal article" date="2015" name="Int. J. Syst. Evol. Microbiol.">
        <title>Methanoculleus taiwanensis sp. nov., a methanogen isolated from deep marine sediment at the deformation front area near Taiwan.</title>
        <authorList>
            <person name="Weng C.Y."/>
            <person name="Chen S.C."/>
            <person name="Lai M.C."/>
            <person name="Wu S.Y."/>
            <person name="Lin S."/>
            <person name="Yang T.F."/>
            <person name="Chen P.C."/>
        </authorList>
    </citation>
    <scope>NUCLEOTIDE SEQUENCE [LARGE SCALE GENOMIC DNA]</scope>
    <source>
        <strain evidence="1 2">CYW4</strain>
    </source>
</reference>
<dbReference type="AlphaFoldDB" id="A0A498H373"/>
<proteinExistence type="predicted"/>
<accession>A0A498H373</accession>
<comment type="caution">
    <text evidence="1">The sequence shown here is derived from an EMBL/GenBank/DDBJ whole genome shotgun (WGS) entry which is preliminary data.</text>
</comment>
<dbReference type="Proteomes" id="UP000290932">
    <property type="component" value="Unassembled WGS sequence"/>
</dbReference>
<evidence type="ECO:0000313" key="1">
    <source>
        <dbReference type="EMBL" id="RXE56436.1"/>
    </source>
</evidence>
<dbReference type="InterPro" id="IPR021527">
    <property type="entry name" value="DUF2795"/>
</dbReference>
<keyword evidence="2" id="KW-1185">Reference proteome</keyword>
<organism evidence="1 2">
    <name type="scientific">Methanoculleus taiwanensis</name>
    <dbReference type="NCBI Taxonomy" id="1550565"/>
    <lineage>
        <taxon>Archaea</taxon>
        <taxon>Methanobacteriati</taxon>
        <taxon>Methanobacteriota</taxon>
        <taxon>Stenosarchaea group</taxon>
        <taxon>Methanomicrobia</taxon>
        <taxon>Methanomicrobiales</taxon>
        <taxon>Methanomicrobiaceae</taxon>
        <taxon>Methanoculleus</taxon>
    </lineage>
</organism>
<name>A0A498H373_9EURY</name>
<dbReference type="Pfam" id="PF11387">
    <property type="entry name" value="DUF2795"/>
    <property type="match status" value="1"/>
</dbReference>
<evidence type="ECO:0008006" key="3">
    <source>
        <dbReference type="Google" id="ProtNLM"/>
    </source>
</evidence>
<gene>
    <name evidence="1" type="ORF">ABH15_10165</name>
</gene>